<gene>
    <name evidence="2" type="ordered locus">Clim_2256</name>
</gene>
<sequence length="89" mass="10231">MNHSIIFCEMNKHFDTPTVIVIIVTFVLFVVALFVKGFTHDLLLEAGVFLVSVKLMLMGYKNSVTNKKMMDELQEIKNRLAEKQNTEPK</sequence>
<dbReference type="EMBL" id="CP001097">
    <property type="protein sequence ID" value="ACD91279.1"/>
    <property type="molecule type" value="Genomic_DNA"/>
</dbReference>
<name>B3EHB7_CHLL2</name>
<dbReference type="KEGG" id="cli:Clim_2256"/>
<accession>B3EHB7</accession>
<evidence type="ECO:0000256" key="1">
    <source>
        <dbReference type="SAM" id="Phobius"/>
    </source>
</evidence>
<feature type="transmembrane region" description="Helical" evidence="1">
    <location>
        <begin position="42"/>
        <end position="60"/>
    </location>
</feature>
<keyword evidence="1" id="KW-0812">Transmembrane</keyword>
<dbReference type="AlphaFoldDB" id="B3EHB7"/>
<keyword evidence="1" id="KW-0472">Membrane</keyword>
<dbReference type="HOGENOM" id="CLU_2526281_0_0_10"/>
<keyword evidence="1" id="KW-1133">Transmembrane helix</keyword>
<protein>
    <submittedName>
        <fullName evidence="2">Uncharacterized protein</fullName>
    </submittedName>
</protein>
<organism evidence="2 3">
    <name type="scientific">Chlorobium limicola (strain DSM 245 / NBRC 103803 / 6330)</name>
    <dbReference type="NCBI Taxonomy" id="290315"/>
    <lineage>
        <taxon>Bacteria</taxon>
        <taxon>Pseudomonadati</taxon>
        <taxon>Chlorobiota</taxon>
        <taxon>Chlorobiia</taxon>
        <taxon>Chlorobiales</taxon>
        <taxon>Chlorobiaceae</taxon>
        <taxon>Chlorobium/Pelodictyon group</taxon>
        <taxon>Chlorobium</taxon>
    </lineage>
</organism>
<proteinExistence type="predicted"/>
<evidence type="ECO:0000313" key="3">
    <source>
        <dbReference type="Proteomes" id="UP000008841"/>
    </source>
</evidence>
<evidence type="ECO:0000313" key="2">
    <source>
        <dbReference type="EMBL" id="ACD91279.1"/>
    </source>
</evidence>
<dbReference type="Proteomes" id="UP000008841">
    <property type="component" value="Chromosome"/>
</dbReference>
<feature type="transmembrane region" description="Helical" evidence="1">
    <location>
        <begin position="19"/>
        <end position="36"/>
    </location>
</feature>
<dbReference type="eggNOG" id="ENOG503331S">
    <property type="taxonomic scope" value="Bacteria"/>
</dbReference>
<reference evidence="2 3" key="1">
    <citation type="submission" date="2008-05" db="EMBL/GenBank/DDBJ databases">
        <title>Complete sequence of Chlorobium limicola DSM 245.</title>
        <authorList>
            <consortium name="US DOE Joint Genome Institute"/>
            <person name="Lucas S."/>
            <person name="Copeland A."/>
            <person name="Lapidus A."/>
            <person name="Glavina del Rio T."/>
            <person name="Dalin E."/>
            <person name="Tice H."/>
            <person name="Bruce D."/>
            <person name="Goodwin L."/>
            <person name="Pitluck S."/>
            <person name="Schmutz J."/>
            <person name="Larimer F."/>
            <person name="Land M."/>
            <person name="Hauser L."/>
            <person name="Kyrpides N."/>
            <person name="Ovchinnikova G."/>
            <person name="Zhao F."/>
            <person name="Li T."/>
            <person name="Liu Z."/>
            <person name="Overmann J."/>
            <person name="Bryant D.A."/>
            <person name="Richardson P."/>
        </authorList>
    </citation>
    <scope>NUCLEOTIDE SEQUENCE [LARGE SCALE GENOMIC DNA]</scope>
    <source>
        <strain evidence="3">DSM 245 / NBRC 103803 / 6330</strain>
    </source>
</reference>